<accession>A0ABR8AC93</accession>
<proteinExistence type="predicted"/>
<feature type="chain" id="PRO_5047249104" evidence="1">
    <location>
        <begin position="27"/>
        <end position="243"/>
    </location>
</feature>
<comment type="caution">
    <text evidence="2">The sequence shown here is derived from an EMBL/GenBank/DDBJ whole genome shotgun (WGS) entry which is preliminary data.</text>
</comment>
<keyword evidence="3" id="KW-1185">Reference proteome</keyword>
<feature type="signal peptide" evidence="1">
    <location>
        <begin position="1"/>
        <end position="26"/>
    </location>
</feature>
<gene>
    <name evidence="2" type="ORF">H6G24_18755</name>
</gene>
<dbReference type="Proteomes" id="UP000658514">
    <property type="component" value="Unassembled WGS sequence"/>
</dbReference>
<sequence length="243" mass="26267">MQKNNKSLFRYPLLGIALLISSSFLALSVAPTIAGVTFKPPGAQAPKRSSGGASRDGNLCGFATQATTSTSVTPLIPTTNIGYTVAERPTIFVYIPTTTAKTALFTLQTEDSKYSYRTNLSLPNKPGVMQVKIPASVPALKTGKNYKWSLVIICTEELEPDSPWVSGWIRRVEANSSLTTQLNKPVSLDLISRLAETGIWYDSLSNLAQLRRSQPNNPALNEAWEGLLKSVNLSAIANAPLIN</sequence>
<evidence type="ECO:0000313" key="2">
    <source>
        <dbReference type="EMBL" id="MBD2197518.1"/>
    </source>
</evidence>
<organism evidence="2 3">
    <name type="scientific">Calothrix parietina FACHB-288</name>
    <dbReference type="NCBI Taxonomy" id="2692896"/>
    <lineage>
        <taxon>Bacteria</taxon>
        <taxon>Bacillati</taxon>
        <taxon>Cyanobacteriota</taxon>
        <taxon>Cyanophyceae</taxon>
        <taxon>Nostocales</taxon>
        <taxon>Calotrichaceae</taxon>
        <taxon>Calothrix</taxon>
    </lineage>
</organism>
<dbReference type="EMBL" id="JACJQH010000029">
    <property type="protein sequence ID" value="MBD2197518.1"/>
    <property type="molecule type" value="Genomic_DNA"/>
</dbReference>
<reference evidence="2 3" key="1">
    <citation type="journal article" date="2020" name="ISME J.">
        <title>Comparative genomics reveals insights into cyanobacterial evolution and habitat adaptation.</title>
        <authorList>
            <person name="Chen M.Y."/>
            <person name="Teng W.K."/>
            <person name="Zhao L."/>
            <person name="Hu C.X."/>
            <person name="Zhou Y.K."/>
            <person name="Han B.P."/>
            <person name="Song L.R."/>
            <person name="Shu W.S."/>
        </authorList>
    </citation>
    <scope>NUCLEOTIDE SEQUENCE [LARGE SCALE GENOMIC DNA]</scope>
    <source>
        <strain evidence="2 3">FACHB-288</strain>
    </source>
</reference>
<evidence type="ECO:0000313" key="3">
    <source>
        <dbReference type="Proteomes" id="UP000658514"/>
    </source>
</evidence>
<keyword evidence="1" id="KW-0732">Signal</keyword>
<dbReference type="RefSeq" id="WP_190544771.1">
    <property type="nucleotide sequence ID" value="NZ_CAWPNO010000061.1"/>
</dbReference>
<name>A0ABR8AC93_9CYAN</name>
<protein>
    <submittedName>
        <fullName evidence="2">DUF928 domain-containing protein</fullName>
    </submittedName>
</protein>
<dbReference type="Pfam" id="PF06051">
    <property type="entry name" value="DUF928"/>
    <property type="match status" value="1"/>
</dbReference>
<dbReference type="InterPro" id="IPR010328">
    <property type="entry name" value="DUF928"/>
</dbReference>
<evidence type="ECO:0000256" key="1">
    <source>
        <dbReference type="SAM" id="SignalP"/>
    </source>
</evidence>